<feature type="coiled-coil region" evidence="1">
    <location>
        <begin position="245"/>
        <end position="272"/>
    </location>
</feature>
<dbReference type="Gene3D" id="1.10.287.1490">
    <property type="match status" value="1"/>
</dbReference>
<protein>
    <submittedName>
        <fullName evidence="3">Inclusion membrane protein</fullName>
    </submittedName>
</protein>
<dbReference type="HOGENOM" id="CLU_299713_0_0_0"/>
<accession>Q253B5</accession>
<name>Q253B5_CHLFF</name>
<keyword evidence="1" id="KW-0175">Coiled coil</keyword>
<dbReference type="RefSeq" id="WP_011458398.1">
    <property type="nucleotide sequence ID" value="NC_007899.1"/>
</dbReference>
<keyword evidence="2" id="KW-0812">Transmembrane</keyword>
<keyword evidence="2" id="KW-1133">Transmembrane helix</keyword>
<reference evidence="3 4" key="1">
    <citation type="journal article" date="2006" name="DNA Res.">
        <title>Genome sequence of the cat pathogen, Chlamydophila felis.</title>
        <authorList>
            <person name="Azuma Y."/>
            <person name="Hirakawa H."/>
            <person name="Yamashita A."/>
            <person name="Cai Y."/>
            <person name="Rahman M.A."/>
            <person name="Suzuki H."/>
            <person name="Mitaku S."/>
            <person name="Toh H."/>
            <person name="Goto S."/>
            <person name="Murakami T."/>
            <person name="Sugi K."/>
            <person name="Hayashi H."/>
            <person name="Fukushi H."/>
            <person name="Hattori M."/>
            <person name="Kuhara S."/>
            <person name="Shirai M."/>
        </authorList>
    </citation>
    <scope>NUCLEOTIDE SEQUENCE [LARGE SCALE GENOMIC DNA]</scope>
    <source>
        <strain evidence="3 4">Fe/C-56</strain>
    </source>
</reference>
<dbReference type="Proteomes" id="UP000001260">
    <property type="component" value="Chromosome"/>
</dbReference>
<evidence type="ECO:0000313" key="3">
    <source>
        <dbReference type="EMBL" id="BAE81623.1"/>
    </source>
</evidence>
<evidence type="ECO:0000256" key="2">
    <source>
        <dbReference type="SAM" id="Phobius"/>
    </source>
</evidence>
<feature type="transmembrane region" description="Helical" evidence="2">
    <location>
        <begin position="47"/>
        <end position="71"/>
    </location>
</feature>
<feature type="coiled-coil region" evidence="1">
    <location>
        <begin position="360"/>
        <end position="394"/>
    </location>
</feature>
<sequence>MAASSTSNAVVSSSNPETVRSRLSLFSDLTPLERGEISSSWKEKCQLASCVGLLCLSLLAICAGILVLTLLPGTPALLGVAFIALGSVLLVTSALLYCSTRPSKKVPIQQVNIQDLQTQLHCLLASTDARGLAEQGFDPNGDPRLIIQEREKLLATFDRDLRKKEVHLYRLLSSDTENRHEALSDLSEFREMQEHISEELELLYRCYNQHLTGALGGVHRDERVLALYQERDLQIQELSGIGIEKSNQEENIVRLQSVLNTLTQRIRGIEHQLSDDTSRGLQDEDSVTTLQPLLQEQNTLLAKLAQAYNTIITLSIREESLTRSRMSVEKEIQGILESASEQVTFNREYKEKYLRSAGTINQLTNNLREKEATLLSLITEIEALSEEVARLRDHHPNGIYSQEDIDGFHKTIASRDLSIDQLQEQLVRYRNLIEEAAVVNRRISQWNQEKERQNLQLSALEQREQILTTKIQALQVELDKCSREEQHLRKENNHLKDLVSQSESGTDSTTQIEAFQREIRAITSELNAVVQEKADLSEACSVTHSQLTESQLRYNKLKEEILAKDEEVDRLKIEIERLRREVEMYKEDMGKLQSSLVGETDLKSSMDILRREIERQEQEILRLNSCVVEASVQNHKNVGLLQQSTEEKEKLLLEIQDLRARYAQEKANLEAQVAQLQQTLQDRHLEHTEEVSRVQAEKLQLENLLRDAQKMAGHGNEGAMQMLVSQLISLSSTIKQRKKSAIQHLEFAEMLAFCAPRFFGYIGADISCNRLRPGVFLEAELPEDATETQKQEVVQQRCLREWLLALLGSFSLEQIETLSKKAEQLIQASQGQLRPGGVFDALADEFPDLRVSSGMLNAWLTNCYGYVTQLECFNDYIRWSDFLVLLLQKMHRGTGGMLENLSEEEEKFFKVISNFSGKLPLVLGSIGHGAGTTPGSANPLGDCNFANLGNITWGRLERIVEGLLVARSNLSGPAILEMSDICESVVRTTTQVYTGGWTQKYQAGSWIPPKDI</sequence>
<dbReference type="eggNOG" id="COG1196">
    <property type="taxonomic scope" value="Bacteria"/>
</dbReference>
<organism evidence="3 4">
    <name type="scientific">Chlamydia felis (strain Fe/C-56)</name>
    <name type="common">Chlamydophila felis</name>
    <dbReference type="NCBI Taxonomy" id="264202"/>
    <lineage>
        <taxon>Bacteria</taxon>
        <taxon>Pseudomonadati</taxon>
        <taxon>Chlamydiota</taxon>
        <taxon>Chlamydiia</taxon>
        <taxon>Chlamydiales</taxon>
        <taxon>Chlamydiaceae</taxon>
        <taxon>Chlamydia/Chlamydophila group</taxon>
        <taxon>Chlamydia</taxon>
    </lineage>
</organism>
<keyword evidence="2" id="KW-0472">Membrane</keyword>
<dbReference type="STRING" id="264202.CF0851"/>
<evidence type="ECO:0000313" key="4">
    <source>
        <dbReference type="Proteomes" id="UP000001260"/>
    </source>
</evidence>
<evidence type="ECO:0000256" key="1">
    <source>
        <dbReference type="SAM" id="Coils"/>
    </source>
</evidence>
<keyword evidence="4" id="KW-1185">Reference proteome</keyword>
<dbReference type="AlphaFoldDB" id="Q253B5"/>
<dbReference type="EMBL" id="AP006861">
    <property type="protein sequence ID" value="BAE81623.1"/>
    <property type="molecule type" value="Genomic_DNA"/>
</dbReference>
<gene>
    <name evidence="3" type="primary">incA2</name>
    <name evidence="3" type="ordered locus">CF0851</name>
</gene>
<dbReference type="KEGG" id="cfe:CF0851"/>
<feature type="transmembrane region" description="Helical" evidence="2">
    <location>
        <begin position="77"/>
        <end position="98"/>
    </location>
</feature>
<proteinExistence type="predicted"/>
<dbReference type="OrthoDB" id="16695at2"/>
<feature type="coiled-coil region" evidence="1">
    <location>
        <begin position="419"/>
        <end position="711"/>
    </location>
</feature>